<dbReference type="AlphaFoldDB" id="A0A016UPE7"/>
<dbReference type="EMBL" id="JARK01001368">
    <property type="protein sequence ID" value="EYC16806.1"/>
    <property type="molecule type" value="Genomic_DNA"/>
</dbReference>
<gene>
    <name evidence="1" type="primary">Acey_s0032.g2504</name>
    <name evidence="1" type="ORF">Y032_0032g2504</name>
</gene>
<sequence length="71" mass="8715">MKKILDFRILLRTTSENSSRWRRYEHIKKFTCKYDTNVAKIFIQNEKIHESFVDSQEKKTKIRCFTIIFIV</sequence>
<keyword evidence="2" id="KW-1185">Reference proteome</keyword>
<organism evidence="1 2">
    <name type="scientific">Ancylostoma ceylanicum</name>
    <dbReference type="NCBI Taxonomy" id="53326"/>
    <lineage>
        <taxon>Eukaryota</taxon>
        <taxon>Metazoa</taxon>
        <taxon>Ecdysozoa</taxon>
        <taxon>Nematoda</taxon>
        <taxon>Chromadorea</taxon>
        <taxon>Rhabditida</taxon>
        <taxon>Rhabditina</taxon>
        <taxon>Rhabditomorpha</taxon>
        <taxon>Strongyloidea</taxon>
        <taxon>Ancylostomatidae</taxon>
        <taxon>Ancylostomatinae</taxon>
        <taxon>Ancylostoma</taxon>
    </lineage>
</organism>
<protein>
    <submittedName>
        <fullName evidence="1">Uncharacterized protein</fullName>
    </submittedName>
</protein>
<proteinExistence type="predicted"/>
<accession>A0A016UPE7</accession>
<evidence type="ECO:0000313" key="2">
    <source>
        <dbReference type="Proteomes" id="UP000024635"/>
    </source>
</evidence>
<evidence type="ECO:0000313" key="1">
    <source>
        <dbReference type="EMBL" id="EYC16806.1"/>
    </source>
</evidence>
<name>A0A016UPE7_9BILA</name>
<dbReference type="Proteomes" id="UP000024635">
    <property type="component" value="Unassembled WGS sequence"/>
</dbReference>
<comment type="caution">
    <text evidence="1">The sequence shown here is derived from an EMBL/GenBank/DDBJ whole genome shotgun (WGS) entry which is preliminary data.</text>
</comment>
<reference evidence="2" key="1">
    <citation type="journal article" date="2015" name="Nat. Genet.">
        <title>The genome and transcriptome of the zoonotic hookworm Ancylostoma ceylanicum identify infection-specific gene families.</title>
        <authorList>
            <person name="Schwarz E.M."/>
            <person name="Hu Y."/>
            <person name="Antoshechkin I."/>
            <person name="Miller M.M."/>
            <person name="Sternberg P.W."/>
            <person name="Aroian R.V."/>
        </authorList>
    </citation>
    <scope>NUCLEOTIDE SEQUENCE</scope>
    <source>
        <strain evidence="2">HY135</strain>
    </source>
</reference>